<reference evidence="1 2" key="1">
    <citation type="submission" date="2018-01" db="EMBL/GenBank/DDBJ databases">
        <title>Whole genome analyses suggest that Burkholderia sensu lato contains two further novel genera in the rhizoxinica-symbiotica group Mycetohabitans gen. nov., and Trinickia gen. nov.: implications for the evolution of diazotrophy and nodulation in the Burkholderiaceae.</title>
        <authorList>
            <person name="Estrada-de los Santos P."/>
            <person name="Palmer M."/>
            <person name="Chavez-Ramirez B."/>
            <person name="Beukes C."/>
            <person name="Steenkamp E.T."/>
            <person name="Hirsch A.M."/>
            <person name="Manyaka P."/>
            <person name="Maluk M."/>
            <person name="Lafos M."/>
            <person name="Crook M."/>
            <person name="Gross E."/>
            <person name="Simon M.F."/>
            <person name="Bueno dos Reis Junior F."/>
            <person name="Poole P.S."/>
            <person name="Venter S.N."/>
            <person name="James E.K."/>
        </authorList>
    </citation>
    <scope>NUCLEOTIDE SEQUENCE [LARGE SCALE GENOMIC DNA]</scope>
    <source>
        <strain evidence="1 2">GP25-8</strain>
    </source>
</reference>
<gene>
    <name evidence="1" type="ORF">C0Z19_08870</name>
</gene>
<evidence type="ECO:0000313" key="2">
    <source>
        <dbReference type="Proteomes" id="UP000235347"/>
    </source>
</evidence>
<comment type="caution">
    <text evidence="1">The sequence shown here is derived from an EMBL/GenBank/DDBJ whole genome shotgun (WGS) entry which is preliminary data.</text>
</comment>
<dbReference type="EMBL" id="PNYB01000006">
    <property type="protein sequence ID" value="PMS25830.1"/>
    <property type="molecule type" value="Genomic_DNA"/>
</dbReference>
<protein>
    <submittedName>
        <fullName evidence="1">Uncharacterized protein</fullName>
    </submittedName>
</protein>
<name>A0A2N7W8W3_9BURK</name>
<keyword evidence="2" id="KW-1185">Reference proteome</keyword>
<organism evidence="1 2">
    <name type="scientific">Trinickia soli</name>
    <dbReference type="NCBI Taxonomy" id="380675"/>
    <lineage>
        <taxon>Bacteria</taxon>
        <taxon>Pseudomonadati</taxon>
        <taxon>Pseudomonadota</taxon>
        <taxon>Betaproteobacteria</taxon>
        <taxon>Burkholderiales</taxon>
        <taxon>Burkholderiaceae</taxon>
        <taxon>Trinickia</taxon>
    </lineage>
</organism>
<accession>A0A2N7W8W3</accession>
<sequence>MAEAKKNRQARWRFFGNSGSRYALTPLSIRQRTEMPKEVKVKLRGHDGGVAHQKGASHFIRRLSAVDKHAEA</sequence>
<dbReference type="Proteomes" id="UP000235347">
    <property type="component" value="Unassembled WGS sequence"/>
</dbReference>
<evidence type="ECO:0000313" key="1">
    <source>
        <dbReference type="EMBL" id="PMS25830.1"/>
    </source>
</evidence>
<proteinExistence type="predicted"/>
<dbReference type="AlphaFoldDB" id="A0A2N7W8W3"/>